<dbReference type="Pfam" id="PF12874">
    <property type="entry name" value="zf-met"/>
    <property type="match status" value="2"/>
</dbReference>
<dbReference type="GO" id="GO:0008270">
    <property type="term" value="F:zinc ion binding"/>
    <property type="evidence" value="ECO:0007669"/>
    <property type="project" value="InterPro"/>
</dbReference>
<dbReference type="EMBL" id="OX451739">
    <property type="protein sequence ID" value="CAI8611359.1"/>
    <property type="molecule type" value="Genomic_DNA"/>
</dbReference>
<reference evidence="3 4" key="1">
    <citation type="submission" date="2023-01" db="EMBL/GenBank/DDBJ databases">
        <authorList>
            <person name="Kreplak J."/>
        </authorList>
    </citation>
    <scope>NUCLEOTIDE SEQUENCE [LARGE SCALE GENOMIC DNA]</scope>
</reference>
<evidence type="ECO:0000259" key="2">
    <source>
        <dbReference type="SMART" id="SM00451"/>
    </source>
</evidence>
<feature type="domain" description="U1-type" evidence="2">
    <location>
        <begin position="379"/>
        <end position="413"/>
    </location>
</feature>
<evidence type="ECO:0000256" key="1">
    <source>
        <dbReference type="SAM" id="MobiDB-lite"/>
    </source>
</evidence>
<dbReference type="AlphaFoldDB" id="A0AAV1AML5"/>
<organism evidence="3 4">
    <name type="scientific">Vicia faba</name>
    <name type="common">Broad bean</name>
    <name type="synonym">Faba vulgaris</name>
    <dbReference type="NCBI Taxonomy" id="3906"/>
    <lineage>
        <taxon>Eukaryota</taxon>
        <taxon>Viridiplantae</taxon>
        <taxon>Streptophyta</taxon>
        <taxon>Embryophyta</taxon>
        <taxon>Tracheophyta</taxon>
        <taxon>Spermatophyta</taxon>
        <taxon>Magnoliopsida</taxon>
        <taxon>eudicotyledons</taxon>
        <taxon>Gunneridae</taxon>
        <taxon>Pentapetalae</taxon>
        <taxon>rosids</taxon>
        <taxon>fabids</taxon>
        <taxon>Fabales</taxon>
        <taxon>Fabaceae</taxon>
        <taxon>Papilionoideae</taxon>
        <taxon>50 kb inversion clade</taxon>
        <taxon>NPAAA clade</taxon>
        <taxon>Hologalegina</taxon>
        <taxon>IRL clade</taxon>
        <taxon>Fabeae</taxon>
        <taxon>Vicia</taxon>
    </lineage>
</organism>
<evidence type="ECO:0000313" key="4">
    <source>
        <dbReference type="Proteomes" id="UP001157006"/>
    </source>
</evidence>
<proteinExistence type="predicted"/>
<gene>
    <name evidence="3" type="ORF">VFH_IV225520</name>
</gene>
<dbReference type="Gene3D" id="3.30.160.60">
    <property type="entry name" value="Classic Zinc Finger"/>
    <property type="match status" value="2"/>
</dbReference>
<feature type="compositionally biased region" description="Low complexity" evidence="1">
    <location>
        <begin position="11"/>
        <end position="23"/>
    </location>
</feature>
<dbReference type="InterPro" id="IPR013087">
    <property type="entry name" value="Znf_C2H2_type"/>
</dbReference>
<name>A0AAV1AML5_VICFA</name>
<dbReference type="PANTHER" id="PTHR47487:SF8">
    <property type="entry name" value="OS08G0270900 PROTEIN"/>
    <property type="match status" value="1"/>
</dbReference>
<feature type="domain" description="U1-type" evidence="2">
    <location>
        <begin position="181"/>
        <end position="215"/>
    </location>
</feature>
<dbReference type="InterPro" id="IPR003604">
    <property type="entry name" value="Matrin/U1-like-C_Znf_C2H2"/>
</dbReference>
<dbReference type="SMART" id="SM00451">
    <property type="entry name" value="ZnF_U1"/>
    <property type="match status" value="2"/>
</dbReference>
<keyword evidence="4" id="KW-1185">Reference proteome</keyword>
<dbReference type="PANTHER" id="PTHR47487">
    <property type="entry name" value="OS06G0651300 PROTEIN-RELATED"/>
    <property type="match status" value="1"/>
</dbReference>
<feature type="region of interest" description="Disordered" evidence="1">
    <location>
        <begin position="1"/>
        <end position="23"/>
    </location>
</feature>
<feature type="compositionally biased region" description="Basic residues" evidence="1">
    <location>
        <begin position="403"/>
        <end position="412"/>
    </location>
</feature>
<dbReference type="SUPFAM" id="SSF57667">
    <property type="entry name" value="beta-beta-alpha zinc fingers"/>
    <property type="match status" value="2"/>
</dbReference>
<dbReference type="GO" id="GO:0003676">
    <property type="term" value="F:nucleic acid binding"/>
    <property type="evidence" value="ECO:0007669"/>
    <property type="project" value="InterPro"/>
</dbReference>
<protein>
    <recommendedName>
        <fullName evidence="2">U1-type domain-containing protein</fullName>
    </recommendedName>
</protein>
<evidence type="ECO:0000313" key="3">
    <source>
        <dbReference type="EMBL" id="CAI8611359.1"/>
    </source>
</evidence>
<feature type="region of interest" description="Disordered" evidence="1">
    <location>
        <begin position="403"/>
        <end position="438"/>
    </location>
</feature>
<dbReference type="Proteomes" id="UP001157006">
    <property type="component" value="Chromosome 4"/>
</dbReference>
<sequence>MEFKFRAVDDNNPPSTTSNSLSPVTYIPDQSLPLNGSFSGLRVPLSGEAALRREIEKEQIRREILRRIELEEEVRRELAMEKELGISIPRPLMNVQVLMSHWSNSTVMNPAAVAHVDAPQPLSILPPAEINPSPEISHKDKDKVIVLDKPDPDLFNAKRKATVPPVSEIEPVAFSLKKKLKEEWSCALCDIKATSESGLNAHLTGKRHKAREAGQNRMIAKRNKKSGENVMVAETVANTTKLVVDAEKDQQLLQPCTGLEVMNEKKEEELVKTVADNDASATESKNEKLAATMVDKDKTELKNEEQLEETMADNSVMGKVKPINENELVEMMVSNDVIKFENEGRLVEKSQNVGSLNSKKDAAIEEAEKKNALTKRSKVEPLWCEICQINTFSKAVMESHVKGKKHIKKMKKFGQNNVSPPSTSSVSQKAPPRLINDE</sequence>
<dbReference type="InterPro" id="IPR036236">
    <property type="entry name" value="Znf_C2H2_sf"/>
</dbReference>
<feature type="compositionally biased region" description="Low complexity" evidence="1">
    <location>
        <begin position="415"/>
        <end position="428"/>
    </location>
</feature>
<accession>A0AAV1AML5</accession>